<feature type="region of interest" description="Disordered" evidence="1">
    <location>
        <begin position="439"/>
        <end position="465"/>
    </location>
</feature>
<sequence length="535" mass="58879">MKTTEFIKESIDRPEYNDEVGMVKNNLHTLVRMSVELAKSLQGNENLPEWCQEKIAVAKSMIVAVGDYMISQHEMGQQPEVNSFDMDRAFAEAMDEADLSVKGNAGLTPIRGDKVEIKFGYNDYYDQNVTRGEVLQIRPDGYAVVGMDRTGTTENFPVRFLKVIGARAHVPNPNATTSTPLTLRPDQTSSLANYNKWAKEKGHVQEDAVKYGVFSKGGSIGSQKFKDEPLKTFDSKEEAIADAKRRRSGLSKGERGYYRMGYVVKAIKGVAEGSISDLLNQDPTSPKFNDHPGASRLKKADRYHINKDGKPASLASYADKSSAVKDRDAQYPGAKVHQVGPRGKVKGEFEEGRRLDMSSPEEKAARKAYIKAHGHPPPLTPDSVVAKYNPENDKKMRDYYLRRKGIPQDKLDKMKEDGVEEATGDPKFDKMLKGITGKKAVTKQQKADTKQQSRDAFGSMFGGSSSDLLKNLKIREQDSLKEDATGGGTGSSSVAVTMQTLGEKGAFSKKEVNKKLGGYTNQLTSGGPVKIGKAK</sequence>
<feature type="region of interest" description="Disordered" evidence="1">
    <location>
        <begin position="281"/>
        <end position="300"/>
    </location>
</feature>
<evidence type="ECO:0000313" key="2">
    <source>
        <dbReference type="EMBL" id="CAB5215133.1"/>
    </source>
</evidence>
<name>A0A6J7WHQ6_9CAUD</name>
<gene>
    <name evidence="2" type="ORF">UFOVP190_410</name>
</gene>
<organism evidence="2">
    <name type="scientific">uncultured Caudovirales phage</name>
    <dbReference type="NCBI Taxonomy" id="2100421"/>
    <lineage>
        <taxon>Viruses</taxon>
        <taxon>Duplodnaviria</taxon>
        <taxon>Heunggongvirae</taxon>
        <taxon>Uroviricota</taxon>
        <taxon>Caudoviricetes</taxon>
        <taxon>Peduoviridae</taxon>
        <taxon>Maltschvirus</taxon>
        <taxon>Maltschvirus maltsch</taxon>
    </lineage>
</organism>
<reference evidence="2" key="1">
    <citation type="submission" date="2020-05" db="EMBL/GenBank/DDBJ databases">
        <authorList>
            <person name="Chiriac C."/>
            <person name="Salcher M."/>
            <person name="Ghai R."/>
            <person name="Kavagutti S V."/>
        </authorList>
    </citation>
    <scope>NUCLEOTIDE SEQUENCE</scope>
</reference>
<dbReference type="EMBL" id="LR798243">
    <property type="protein sequence ID" value="CAB5215133.1"/>
    <property type="molecule type" value="Genomic_DNA"/>
</dbReference>
<proteinExistence type="predicted"/>
<accession>A0A6J7WHQ6</accession>
<protein>
    <submittedName>
        <fullName evidence="2">Uncharacterized protein</fullName>
    </submittedName>
</protein>
<evidence type="ECO:0000256" key="1">
    <source>
        <dbReference type="SAM" id="MobiDB-lite"/>
    </source>
</evidence>